<dbReference type="SUPFAM" id="SSF48208">
    <property type="entry name" value="Six-hairpin glycosidases"/>
    <property type="match status" value="1"/>
</dbReference>
<dbReference type="InterPro" id="IPR008928">
    <property type="entry name" value="6-hairpin_glycosidase_sf"/>
</dbReference>
<dbReference type="RefSeq" id="WP_048672147.1">
    <property type="nucleotide sequence ID" value="NZ_CBTJ020000033.1"/>
</dbReference>
<dbReference type="InterPro" id="IPR012341">
    <property type="entry name" value="6hp_glycosidase-like_sf"/>
</dbReference>
<feature type="domain" description="F5/8 type C" evidence="2">
    <location>
        <begin position="202"/>
        <end position="345"/>
    </location>
</feature>
<dbReference type="GO" id="GO:0005975">
    <property type="term" value="P:carbohydrate metabolic process"/>
    <property type="evidence" value="ECO:0007669"/>
    <property type="project" value="InterPro"/>
</dbReference>
<evidence type="ECO:0000313" key="3">
    <source>
        <dbReference type="EMBL" id="CDI02210.1"/>
    </source>
</evidence>
<comment type="caution">
    <text evidence="3">The sequence shown here is derived from an EMBL/GenBank/DDBJ whole genome shotgun (WGS) entry which is preliminary data.</text>
</comment>
<dbReference type="Pfam" id="PF00754">
    <property type="entry name" value="F5_F8_type_C"/>
    <property type="match status" value="1"/>
</dbReference>
<accession>W6M8Z7</accession>
<name>W6M8Z7_9GAMM</name>
<evidence type="ECO:0000259" key="2">
    <source>
        <dbReference type="PROSITE" id="PS50022"/>
    </source>
</evidence>
<organism evidence="3 4">
    <name type="scientific">Candidatus Competibacter denitrificans Run_A_D11</name>
    <dbReference type="NCBI Taxonomy" id="1400863"/>
    <lineage>
        <taxon>Bacteria</taxon>
        <taxon>Pseudomonadati</taxon>
        <taxon>Pseudomonadota</taxon>
        <taxon>Gammaproteobacteria</taxon>
        <taxon>Candidatus Competibacteraceae</taxon>
        <taxon>Candidatus Competibacter</taxon>
    </lineage>
</organism>
<dbReference type="InterPro" id="IPR000421">
    <property type="entry name" value="FA58C"/>
</dbReference>
<evidence type="ECO:0000313" key="4">
    <source>
        <dbReference type="Proteomes" id="UP000035760"/>
    </source>
</evidence>
<dbReference type="Gene3D" id="1.50.10.10">
    <property type="match status" value="1"/>
</dbReference>
<dbReference type="Pfam" id="PF17389">
    <property type="entry name" value="Bac_rhamnosid6H"/>
    <property type="match status" value="1"/>
</dbReference>
<dbReference type="AlphaFoldDB" id="W6M8Z7"/>
<dbReference type="PROSITE" id="PS50022">
    <property type="entry name" value="FA58C_3"/>
    <property type="match status" value="1"/>
</dbReference>
<dbReference type="EMBL" id="CBTJ020000033">
    <property type="protein sequence ID" value="CDI02210.1"/>
    <property type="molecule type" value="Genomic_DNA"/>
</dbReference>
<dbReference type="InterPro" id="IPR008979">
    <property type="entry name" value="Galactose-bd-like_sf"/>
</dbReference>
<sequence>MPKHYEYNNARCRLISLWSSRVLPIGLLTVILSMLPFTILAAPGGTTPASTIDPSSGRTPTLLDDFEDLSGWTVAVSNGARLEIAQDTGRNGRAMRLDFESVDGASWLIARKTFHLRLPDNYAFHLFAKGNTPAVDFEFKLVDAKQNVWWYKQRERKFSDDWQQITVKKRHLSFAWGPGGALEEVTTIELAIVPGGAAKGSVWIDELTMEEREPAHAYSQNPTIGASTTAEGYTPEGILNPDHSTHGWHSGTLAESQWLSLDFLRPHEYGGLVIDWHPDDYAVNYEVQASNDGDAWDTIYTVRDGNGRRDYLYLPEAESRYLRLNLQRSSRSQGYGISRIQVQSYEFSTSQNGFFEALARDTRPGLYPRYFQGQQAYWTVVGTSGDGKEALLGQDGALEVDKGGFSIEPFLFTDGRLITWADLEPVQDLANGYLPIPTVRWEQEHFWFAVTAFTSGKAGKSELHARYRMENLSAQSRHVTLFLAVRPFQVNPPWQSLNMTGGVSPIHRLNYANRLIQVNEPSKAIFVLTKPARFGAAAFDQGPLTDFLTEGKLPDRTRVEDPLGYAAGALEYSWDLEAGEVREVFLRIPFHSTETELPLPPTDADASAQENRLLEQARRDWESRLDRVGLELPPVARKLADTLKSNLAYILINRAGPAIQPGSRTYARSWIRDGALTSAALLGMGYTEEVRQFLLWYTPYQLEDGKVPCCVDARGADPVPEHDSHGQLIYAIMEYYRYTRDVGFLRQMWPHVVKAVGYIEFLRRQRLTERYRTNPADAAYWGLVPESISHEGYSSHPRHSYWDNFFILRGLKDAATIAVVLGEDEQATRFAALRDAFRKDLYASIRETIKNHQIDFIPGAVELGDFDPTSTTVAVDPGGELGRLPQPALDRTFERYFENFRRRRDGEEEWQAYTPYEWRVVGTLIRLGFRDRALEALAFFMDGQRPAGWNHWAEVVWRDPKIPRFIGDMPHTWVGSDYIRAVRSLFAYEREADQALVIGAGIPAAWVTSPEGVTVKRLPTWHGTLNYRMTMSDPDTLHLRLSGDVTVPPGRIIVHSPLDRPLRGLKVNNRTLETFTATTATVDQFPAEVELEYGTSAPTH</sequence>
<feature type="region of interest" description="Disordered" evidence="1">
    <location>
        <begin position="214"/>
        <end position="241"/>
    </location>
</feature>
<dbReference type="SUPFAM" id="SSF49785">
    <property type="entry name" value="Galactose-binding domain-like"/>
    <property type="match status" value="2"/>
</dbReference>
<keyword evidence="4" id="KW-1185">Reference proteome</keyword>
<evidence type="ECO:0000256" key="1">
    <source>
        <dbReference type="SAM" id="MobiDB-lite"/>
    </source>
</evidence>
<reference evidence="3" key="2">
    <citation type="submission" date="2014-03" db="EMBL/GenBank/DDBJ databases">
        <title>Candidatus Competibacter-lineage genomes retrieved from metagenomes reveal functional metabolic diversity.</title>
        <authorList>
            <person name="McIlroy S.J."/>
            <person name="Albertsen M."/>
            <person name="Andresen E.K."/>
            <person name="Saunders A.M."/>
            <person name="Kristiansen R."/>
            <person name="Stokholm-Bjerregaard M."/>
            <person name="Nielsen K.L."/>
            <person name="Nielsen P.H."/>
        </authorList>
    </citation>
    <scope>NUCLEOTIDE SEQUENCE</scope>
    <source>
        <strain evidence="3">Run_A_D11</strain>
    </source>
</reference>
<dbReference type="Gene3D" id="2.60.120.260">
    <property type="entry name" value="Galactose-binding domain-like"/>
    <property type="match status" value="2"/>
</dbReference>
<dbReference type="STRING" id="1400863.BN873_270006"/>
<feature type="compositionally biased region" description="Polar residues" evidence="1">
    <location>
        <begin position="218"/>
        <end position="231"/>
    </location>
</feature>
<reference evidence="3" key="1">
    <citation type="submission" date="2013-07" db="EMBL/GenBank/DDBJ databases">
        <authorList>
            <person name="McIlroy S."/>
        </authorList>
    </citation>
    <scope>NUCLEOTIDE SEQUENCE [LARGE SCALE GENOMIC DNA]</scope>
    <source>
        <strain evidence="3">Run_A_D11</strain>
    </source>
</reference>
<protein>
    <submittedName>
        <fullName evidence="3">Discoidin domain protein</fullName>
    </submittedName>
</protein>
<dbReference type="InterPro" id="IPR035396">
    <property type="entry name" value="Bac_rhamnosid6H"/>
</dbReference>
<proteinExistence type="predicted"/>
<gene>
    <name evidence="3" type="ORF">BN873_270006</name>
</gene>
<dbReference type="Proteomes" id="UP000035760">
    <property type="component" value="Unassembled WGS sequence"/>
</dbReference>